<gene>
    <name evidence="1" type="ORF">M378DRAFT_800563</name>
</gene>
<proteinExistence type="predicted"/>
<name>A0A0C2SGP1_AMAMK</name>
<organism evidence="1 2">
    <name type="scientific">Amanita muscaria (strain Koide BX008)</name>
    <dbReference type="NCBI Taxonomy" id="946122"/>
    <lineage>
        <taxon>Eukaryota</taxon>
        <taxon>Fungi</taxon>
        <taxon>Dikarya</taxon>
        <taxon>Basidiomycota</taxon>
        <taxon>Agaricomycotina</taxon>
        <taxon>Agaricomycetes</taxon>
        <taxon>Agaricomycetidae</taxon>
        <taxon>Agaricales</taxon>
        <taxon>Pluteineae</taxon>
        <taxon>Amanitaceae</taxon>
        <taxon>Amanita</taxon>
    </lineage>
</organism>
<dbReference type="AlphaFoldDB" id="A0A0C2SGP1"/>
<dbReference type="InParanoid" id="A0A0C2SGP1"/>
<dbReference type="EMBL" id="KN818273">
    <property type="protein sequence ID" value="KIL62290.1"/>
    <property type="molecule type" value="Genomic_DNA"/>
</dbReference>
<dbReference type="Proteomes" id="UP000054549">
    <property type="component" value="Unassembled WGS sequence"/>
</dbReference>
<keyword evidence="2" id="KW-1185">Reference proteome</keyword>
<sequence>MTFLPDNSRLMVQTDSGDFRSYNLINKHIMKGPVLEHLIQLPNIPLWNGVPVWHCQDKEQHYLSAFFSQHWSPVPVLLIPRDLAVTRWTQGLSMIVLGSGDGRILLVRLPINHVN</sequence>
<reference evidence="1 2" key="1">
    <citation type="submission" date="2014-04" db="EMBL/GenBank/DDBJ databases">
        <title>Evolutionary Origins and Diversification of the Mycorrhizal Mutualists.</title>
        <authorList>
            <consortium name="DOE Joint Genome Institute"/>
            <consortium name="Mycorrhizal Genomics Consortium"/>
            <person name="Kohler A."/>
            <person name="Kuo A."/>
            <person name="Nagy L.G."/>
            <person name="Floudas D."/>
            <person name="Copeland A."/>
            <person name="Barry K.W."/>
            <person name="Cichocki N."/>
            <person name="Veneault-Fourrey C."/>
            <person name="LaButti K."/>
            <person name="Lindquist E.A."/>
            <person name="Lipzen A."/>
            <person name="Lundell T."/>
            <person name="Morin E."/>
            <person name="Murat C."/>
            <person name="Riley R."/>
            <person name="Ohm R."/>
            <person name="Sun H."/>
            <person name="Tunlid A."/>
            <person name="Henrissat B."/>
            <person name="Grigoriev I.V."/>
            <person name="Hibbett D.S."/>
            <person name="Martin F."/>
        </authorList>
    </citation>
    <scope>NUCLEOTIDE SEQUENCE [LARGE SCALE GENOMIC DNA]</scope>
    <source>
        <strain evidence="1 2">Koide BX008</strain>
    </source>
</reference>
<accession>A0A0C2SGP1</accession>
<evidence type="ECO:0000313" key="1">
    <source>
        <dbReference type="EMBL" id="KIL62290.1"/>
    </source>
</evidence>
<dbReference type="HOGENOM" id="CLU_2108440_0_0_1"/>
<protein>
    <submittedName>
        <fullName evidence="1">Uncharacterized protein</fullName>
    </submittedName>
</protein>
<evidence type="ECO:0000313" key="2">
    <source>
        <dbReference type="Proteomes" id="UP000054549"/>
    </source>
</evidence>